<gene>
    <name evidence="18" type="ORF">SY83_04690</name>
</gene>
<keyword evidence="10" id="KW-0067">ATP-binding</keyword>
<keyword evidence="14" id="KW-0175">Coiled coil</keyword>
<dbReference type="CDD" id="cd06225">
    <property type="entry name" value="HAMP"/>
    <property type="match status" value="1"/>
</dbReference>
<dbReference type="GO" id="GO:0005886">
    <property type="term" value="C:plasma membrane"/>
    <property type="evidence" value="ECO:0007669"/>
    <property type="project" value="UniProtKB-SubCell"/>
</dbReference>
<dbReference type="InterPro" id="IPR003661">
    <property type="entry name" value="HisK_dim/P_dom"/>
</dbReference>
<dbReference type="PANTHER" id="PTHR45436:SF5">
    <property type="entry name" value="SENSOR HISTIDINE KINASE TRCS"/>
    <property type="match status" value="1"/>
</dbReference>
<dbReference type="InterPro" id="IPR004358">
    <property type="entry name" value="Sig_transdc_His_kin-like_C"/>
</dbReference>
<dbReference type="GO" id="GO:0000155">
    <property type="term" value="F:phosphorelay sensor kinase activity"/>
    <property type="evidence" value="ECO:0007669"/>
    <property type="project" value="InterPro"/>
</dbReference>
<evidence type="ECO:0000256" key="4">
    <source>
        <dbReference type="ARBA" id="ARBA00022475"/>
    </source>
</evidence>
<dbReference type="KEGG" id="pswu:SY83_04690"/>
<dbReference type="Gene3D" id="3.30.565.10">
    <property type="entry name" value="Histidine kinase-like ATPase, C-terminal domain"/>
    <property type="match status" value="1"/>
</dbReference>
<keyword evidence="7 15" id="KW-0812">Transmembrane</keyword>
<comment type="subcellular location">
    <subcellularLocation>
        <location evidence="2">Cell membrane</location>
        <topology evidence="2">Multi-pass membrane protein</topology>
    </subcellularLocation>
</comment>
<evidence type="ECO:0000256" key="3">
    <source>
        <dbReference type="ARBA" id="ARBA00012438"/>
    </source>
</evidence>
<evidence type="ECO:0000259" key="16">
    <source>
        <dbReference type="PROSITE" id="PS50109"/>
    </source>
</evidence>
<dbReference type="InterPro" id="IPR005467">
    <property type="entry name" value="His_kinase_dom"/>
</dbReference>
<evidence type="ECO:0000256" key="8">
    <source>
        <dbReference type="ARBA" id="ARBA00022741"/>
    </source>
</evidence>
<keyword evidence="6" id="KW-0808">Transferase</keyword>
<dbReference type="PROSITE" id="PS50109">
    <property type="entry name" value="HIS_KIN"/>
    <property type="match status" value="1"/>
</dbReference>
<dbReference type="SUPFAM" id="SSF55874">
    <property type="entry name" value="ATPase domain of HSP90 chaperone/DNA topoisomerase II/histidine kinase"/>
    <property type="match status" value="1"/>
</dbReference>
<feature type="domain" description="HAMP" evidence="17">
    <location>
        <begin position="206"/>
        <end position="259"/>
    </location>
</feature>
<protein>
    <recommendedName>
        <fullName evidence="3">histidine kinase</fullName>
        <ecNumber evidence="3">2.7.13.3</ecNumber>
    </recommendedName>
</protein>
<dbReference type="PATRIC" id="fig|1178515.4.peg.948"/>
<keyword evidence="8" id="KW-0547">Nucleotide-binding</keyword>
<evidence type="ECO:0000256" key="5">
    <source>
        <dbReference type="ARBA" id="ARBA00022553"/>
    </source>
</evidence>
<dbReference type="Gene3D" id="6.10.340.10">
    <property type="match status" value="1"/>
</dbReference>
<dbReference type="SMART" id="SM00387">
    <property type="entry name" value="HATPase_c"/>
    <property type="match status" value="1"/>
</dbReference>
<keyword evidence="13 15" id="KW-0472">Membrane</keyword>
<dbReference type="GO" id="GO:0005524">
    <property type="term" value="F:ATP binding"/>
    <property type="evidence" value="ECO:0007669"/>
    <property type="project" value="UniProtKB-KW"/>
</dbReference>
<dbReference type="SUPFAM" id="SSF47384">
    <property type="entry name" value="Homodimeric domain of signal transducing histidine kinase"/>
    <property type="match status" value="1"/>
</dbReference>
<keyword evidence="19" id="KW-1185">Reference proteome</keyword>
<organism evidence="18 19">
    <name type="scientific">Paenibacillus swuensis</name>
    <dbReference type="NCBI Taxonomy" id="1178515"/>
    <lineage>
        <taxon>Bacteria</taxon>
        <taxon>Bacillati</taxon>
        <taxon>Bacillota</taxon>
        <taxon>Bacilli</taxon>
        <taxon>Bacillales</taxon>
        <taxon>Paenibacillaceae</taxon>
        <taxon>Paenibacillus</taxon>
    </lineage>
</organism>
<dbReference type="PANTHER" id="PTHR45436">
    <property type="entry name" value="SENSOR HISTIDINE KINASE YKOH"/>
    <property type="match status" value="1"/>
</dbReference>
<evidence type="ECO:0000256" key="2">
    <source>
        <dbReference type="ARBA" id="ARBA00004651"/>
    </source>
</evidence>
<dbReference type="SUPFAM" id="SSF158472">
    <property type="entry name" value="HAMP domain-like"/>
    <property type="match status" value="1"/>
</dbReference>
<dbReference type="InterPro" id="IPR003660">
    <property type="entry name" value="HAMP_dom"/>
</dbReference>
<evidence type="ECO:0000256" key="15">
    <source>
        <dbReference type="SAM" id="Phobius"/>
    </source>
</evidence>
<dbReference type="Gene3D" id="1.10.287.130">
    <property type="match status" value="1"/>
</dbReference>
<dbReference type="SMART" id="SM00388">
    <property type="entry name" value="HisKA"/>
    <property type="match status" value="1"/>
</dbReference>
<sequence length="489" mass="53938">MRGFGQVRLSGGRRSLKAQLVSRTLLILAVLLGLIGLLQYFVMQNFMYRNEADKLEAQLMSVPKELVWNGDLFPQAPGIRLPRSPLMIMGDTSFAFFSPGGAFTDVLGESGLAAPRLTDAEYKQWLRQRAKPRTGNYQVLKNAEGVEQLVIFRSLRGLPGNPGGVLQMGVETGPLQAVLMRQLTTFGVLSALALCAGLLVYSRVLRRTLRPLFRMVKAVEGVDAGNLAERFPAHQGQEEIDRLAQSFNRMLQRLEASFEQEREAKEQMRRFIADASHELRTPLTSIHGFVEVLLRGAADRPEQLYSALNSMHGESRRIIKLVEDLLLLAKLDRAPAPALAPVELTRLLREMEPQLRVLAGERDVRFALSEGIRGEYDADQMKQVILNLFHNAVQHTDPAGGRIEVALRARDALEAELVVRDNGGGLPPESVPYVFDRFYRIDTSRTRASGGAGLGLSITKSIVEAHGGAVSADSAPGEGAVFRVRLPLT</sequence>
<dbReference type="Pfam" id="PF00512">
    <property type="entry name" value="HisKA"/>
    <property type="match status" value="1"/>
</dbReference>
<dbReference type="Proteomes" id="UP000076927">
    <property type="component" value="Chromosome"/>
</dbReference>
<dbReference type="InterPro" id="IPR050428">
    <property type="entry name" value="TCS_sensor_his_kinase"/>
</dbReference>
<proteinExistence type="predicted"/>
<feature type="transmembrane region" description="Helical" evidence="15">
    <location>
        <begin position="183"/>
        <end position="205"/>
    </location>
</feature>
<keyword evidence="12" id="KW-0902">Two-component regulatory system</keyword>
<evidence type="ECO:0000313" key="19">
    <source>
        <dbReference type="Proteomes" id="UP000076927"/>
    </source>
</evidence>
<dbReference type="SMART" id="SM00304">
    <property type="entry name" value="HAMP"/>
    <property type="match status" value="1"/>
</dbReference>
<dbReference type="FunFam" id="1.10.287.130:FF:000001">
    <property type="entry name" value="Two-component sensor histidine kinase"/>
    <property type="match status" value="1"/>
</dbReference>
<name>A0A172TNU7_9BACL</name>
<dbReference type="PROSITE" id="PS50885">
    <property type="entry name" value="HAMP"/>
    <property type="match status" value="1"/>
</dbReference>
<dbReference type="InterPro" id="IPR036890">
    <property type="entry name" value="HATPase_C_sf"/>
</dbReference>
<evidence type="ECO:0000313" key="18">
    <source>
        <dbReference type="EMBL" id="ANE48731.1"/>
    </source>
</evidence>
<dbReference type="Pfam" id="PF02518">
    <property type="entry name" value="HATPase_c"/>
    <property type="match status" value="1"/>
</dbReference>
<evidence type="ECO:0000256" key="6">
    <source>
        <dbReference type="ARBA" id="ARBA00022679"/>
    </source>
</evidence>
<feature type="domain" description="Histidine kinase" evidence="16">
    <location>
        <begin position="274"/>
        <end position="489"/>
    </location>
</feature>
<dbReference type="FunFam" id="3.30.565.10:FF:000006">
    <property type="entry name" value="Sensor histidine kinase WalK"/>
    <property type="match status" value="1"/>
</dbReference>
<comment type="catalytic activity">
    <reaction evidence="1">
        <text>ATP + protein L-histidine = ADP + protein N-phospho-L-histidine.</text>
        <dbReference type="EC" id="2.7.13.3"/>
    </reaction>
</comment>
<dbReference type="EC" id="2.7.13.3" evidence="3"/>
<evidence type="ECO:0000259" key="17">
    <source>
        <dbReference type="PROSITE" id="PS50885"/>
    </source>
</evidence>
<evidence type="ECO:0000256" key="14">
    <source>
        <dbReference type="SAM" id="Coils"/>
    </source>
</evidence>
<feature type="coiled-coil region" evidence="14">
    <location>
        <begin position="244"/>
        <end position="271"/>
    </location>
</feature>
<dbReference type="CDD" id="cd00075">
    <property type="entry name" value="HATPase"/>
    <property type="match status" value="1"/>
</dbReference>
<keyword evidence="9" id="KW-0418">Kinase</keyword>
<evidence type="ECO:0000256" key="10">
    <source>
        <dbReference type="ARBA" id="ARBA00022840"/>
    </source>
</evidence>
<dbReference type="PRINTS" id="PR00344">
    <property type="entry name" value="BCTRLSENSOR"/>
</dbReference>
<dbReference type="AlphaFoldDB" id="A0A172TNU7"/>
<evidence type="ECO:0000256" key="11">
    <source>
        <dbReference type="ARBA" id="ARBA00022989"/>
    </source>
</evidence>
<accession>A0A172TNU7</accession>
<evidence type="ECO:0000256" key="13">
    <source>
        <dbReference type="ARBA" id="ARBA00023136"/>
    </source>
</evidence>
<evidence type="ECO:0000256" key="9">
    <source>
        <dbReference type="ARBA" id="ARBA00022777"/>
    </source>
</evidence>
<reference evidence="18 19" key="1">
    <citation type="submission" date="2015-01" db="EMBL/GenBank/DDBJ databases">
        <title>Paenibacillus swuensis/DY6/whole genome sequencing.</title>
        <authorList>
            <person name="Kim M.K."/>
            <person name="Srinivasan S."/>
            <person name="Lee J.-J."/>
        </authorList>
    </citation>
    <scope>NUCLEOTIDE SEQUENCE [LARGE SCALE GENOMIC DNA]</scope>
    <source>
        <strain evidence="18 19">DY6</strain>
    </source>
</reference>
<dbReference type="InterPro" id="IPR003594">
    <property type="entry name" value="HATPase_dom"/>
</dbReference>
<feature type="transmembrane region" description="Helical" evidence="15">
    <location>
        <begin position="20"/>
        <end position="42"/>
    </location>
</feature>
<dbReference type="STRING" id="1178515.SY83_04690"/>
<dbReference type="Pfam" id="PF00672">
    <property type="entry name" value="HAMP"/>
    <property type="match status" value="1"/>
</dbReference>
<dbReference type="InterPro" id="IPR036097">
    <property type="entry name" value="HisK_dim/P_sf"/>
</dbReference>
<evidence type="ECO:0000256" key="7">
    <source>
        <dbReference type="ARBA" id="ARBA00022692"/>
    </source>
</evidence>
<keyword evidence="11 15" id="KW-1133">Transmembrane helix</keyword>
<dbReference type="CDD" id="cd00082">
    <property type="entry name" value="HisKA"/>
    <property type="match status" value="1"/>
</dbReference>
<keyword evidence="4" id="KW-1003">Cell membrane</keyword>
<evidence type="ECO:0000256" key="12">
    <source>
        <dbReference type="ARBA" id="ARBA00023012"/>
    </source>
</evidence>
<evidence type="ECO:0000256" key="1">
    <source>
        <dbReference type="ARBA" id="ARBA00000085"/>
    </source>
</evidence>
<dbReference type="EMBL" id="CP011388">
    <property type="protein sequence ID" value="ANE48731.1"/>
    <property type="molecule type" value="Genomic_DNA"/>
</dbReference>
<keyword evidence="5" id="KW-0597">Phosphoprotein</keyword>